<dbReference type="RefSeq" id="WP_248665418.1">
    <property type="nucleotide sequence ID" value="NZ_JALPRX010000008.1"/>
</dbReference>
<feature type="signal peptide" evidence="2">
    <location>
        <begin position="1"/>
        <end position="34"/>
    </location>
</feature>
<accession>A0A9X1Y547</accession>
<proteinExistence type="predicted"/>
<gene>
    <name evidence="3" type="ORF">M0638_02710</name>
</gene>
<name>A0A9X1Y547_9PROT</name>
<feature type="chain" id="PRO_5040909970" evidence="2">
    <location>
        <begin position="35"/>
        <end position="95"/>
    </location>
</feature>
<keyword evidence="4" id="KW-1185">Reference proteome</keyword>
<evidence type="ECO:0000313" key="3">
    <source>
        <dbReference type="EMBL" id="MCK8783292.1"/>
    </source>
</evidence>
<evidence type="ECO:0000256" key="1">
    <source>
        <dbReference type="SAM" id="MobiDB-lite"/>
    </source>
</evidence>
<feature type="region of interest" description="Disordered" evidence="1">
    <location>
        <begin position="34"/>
        <end position="95"/>
    </location>
</feature>
<evidence type="ECO:0000256" key="2">
    <source>
        <dbReference type="SAM" id="SignalP"/>
    </source>
</evidence>
<keyword evidence="2" id="KW-0732">Signal</keyword>
<dbReference type="AlphaFoldDB" id="A0A9X1Y547"/>
<evidence type="ECO:0000313" key="4">
    <source>
        <dbReference type="Proteomes" id="UP001139516"/>
    </source>
</evidence>
<organism evidence="3 4">
    <name type="scientific">Roseomonas acroporae</name>
    <dbReference type="NCBI Taxonomy" id="2937791"/>
    <lineage>
        <taxon>Bacteria</taxon>
        <taxon>Pseudomonadati</taxon>
        <taxon>Pseudomonadota</taxon>
        <taxon>Alphaproteobacteria</taxon>
        <taxon>Acetobacterales</taxon>
        <taxon>Roseomonadaceae</taxon>
        <taxon>Roseomonas</taxon>
    </lineage>
</organism>
<protein>
    <submittedName>
        <fullName evidence="3">Uncharacterized protein</fullName>
    </submittedName>
</protein>
<dbReference type="Proteomes" id="UP001139516">
    <property type="component" value="Unassembled WGS sequence"/>
</dbReference>
<dbReference type="EMBL" id="JALPRX010000008">
    <property type="protein sequence ID" value="MCK8783292.1"/>
    <property type="molecule type" value="Genomic_DNA"/>
</dbReference>
<sequence>MTMRRHDPVSMVLPLAALALAAGPCLAPAGAALAANADQPHANVDRRNDAGNATGNERVDQLNAAQRGTANPPGNPPAPPLPPAPPNGGASVSSR</sequence>
<comment type="caution">
    <text evidence="3">The sequence shown here is derived from an EMBL/GenBank/DDBJ whole genome shotgun (WGS) entry which is preliminary data.</text>
</comment>
<feature type="compositionally biased region" description="Pro residues" evidence="1">
    <location>
        <begin position="73"/>
        <end position="86"/>
    </location>
</feature>
<reference evidence="3" key="1">
    <citation type="submission" date="2022-04" db="EMBL/GenBank/DDBJ databases">
        <title>Roseomonas acroporae sp. nov., isolated from coral Acropora digitifera.</title>
        <authorList>
            <person name="Sun H."/>
        </authorList>
    </citation>
    <scope>NUCLEOTIDE SEQUENCE</scope>
    <source>
        <strain evidence="3">NAR14</strain>
    </source>
</reference>